<dbReference type="Pfam" id="PF00535">
    <property type="entry name" value="Glycos_transf_2"/>
    <property type="match status" value="1"/>
</dbReference>
<dbReference type="OrthoDB" id="9797829at2"/>
<reference evidence="2" key="1">
    <citation type="submission" date="2009-01" db="EMBL/GenBank/DDBJ databases">
        <title>Complete sequence of chromosome Cyanothece sp. PCC 7425.</title>
        <authorList>
            <consortium name="US DOE Joint Genome Institute"/>
            <person name="Lucas S."/>
            <person name="Copeland A."/>
            <person name="Lapidus A."/>
            <person name="Glavina del Rio T."/>
            <person name="Dalin E."/>
            <person name="Tice H."/>
            <person name="Bruce D."/>
            <person name="Goodwin L."/>
            <person name="Pitluck S."/>
            <person name="Sims D."/>
            <person name="Meineke L."/>
            <person name="Brettin T."/>
            <person name="Detter J.C."/>
            <person name="Han C."/>
            <person name="Larimer F."/>
            <person name="Land M."/>
            <person name="Hauser L."/>
            <person name="Kyrpides N."/>
            <person name="Ovchinnikova G."/>
            <person name="Liberton M."/>
            <person name="Stoeckel J."/>
            <person name="Banerjee A."/>
            <person name="Singh A."/>
            <person name="Page L."/>
            <person name="Sato H."/>
            <person name="Zhao L."/>
            <person name="Sherman L."/>
            <person name="Pakrasi H."/>
            <person name="Richardson P."/>
        </authorList>
    </citation>
    <scope>NUCLEOTIDE SEQUENCE</scope>
    <source>
        <strain evidence="2">PCC 7425</strain>
    </source>
</reference>
<dbReference type="eggNOG" id="COG0438">
    <property type="taxonomic scope" value="Bacteria"/>
</dbReference>
<dbReference type="eggNOG" id="COG0463">
    <property type="taxonomic scope" value="Bacteria"/>
</dbReference>
<gene>
    <name evidence="2" type="ordered locus">Cyan7425_3845</name>
</gene>
<dbReference type="Gene3D" id="3.90.550.10">
    <property type="entry name" value="Spore Coat Polysaccharide Biosynthesis Protein SpsA, Chain A"/>
    <property type="match status" value="1"/>
</dbReference>
<protein>
    <submittedName>
        <fullName evidence="2">Glycosyl transferase family 2</fullName>
    </submittedName>
</protein>
<name>B8HUG1_CYAP4</name>
<keyword evidence="2" id="KW-0808">Transferase</keyword>
<sequence>MKIAVITPFYATPREWLLECIESVKAQTVPCTHFLVSDGNPTIPLQPDELEGLQLCQLPQPHRDGGSVARAVGSASAICQGFDAIAYLDSDNWYQPNHLESLVTLHQQTGAVVCTSGCTLNHLNGSLLGVCPENDGETHVDTSCYFITRPAFGITAIWYLMEQKYGLSCDRIFWENIKEWNLSCAHTGLPTVAYRTAFRSSYQYFGVEPPANAKDNVGPPPGSKGLPIWSPLLLQYYRWPKSRSELRTNWVESLSLPVNLKEINLIAWPDWSQPVERVAEQLAQAINGLAHHPDRQKICLLIGVNHLSPEDANLILCEVLLNLTLEDAQLPIDDLNIALMDQLSGSEWLALRSRLGYRLALPVQDWPELSRRNLGSFPEFPLPQV</sequence>
<dbReference type="EMBL" id="CP001344">
    <property type="protein sequence ID" value="ACL46163.1"/>
    <property type="molecule type" value="Genomic_DNA"/>
</dbReference>
<accession>B8HUG1</accession>
<evidence type="ECO:0000259" key="1">
    <source>
        <dbReference type="Pfam" id="PF00535"/>
    </source>
</evidence>
<dbReference type="SUPFAM" id="SSF53448">
    <property type="entry name" value="Nucleotide-diphospho-sugar transferases"/>
    <property type="match status" value="1"/>
</dbReference>
<dbReference type="GO" id="GO:0016740">
    <property type="term" value="F:transferase activity"/>
    <property type="evidence" value="ECO:0007669"/>
    <property type="project" value="UniProtKB-KW"/>
</dbReference>
<dbReference type="InterPro" id="IPR029044">
    <property type="entry name" value="Nucleotide-diphossugar_trans"/>
</dbReference>
<proteinExistence type="predicted"/>
<feature type="domain" description="Glycosyltransferase 2-like" evidence="1">
    <location>
        <begin position="5"/>
        <end position="114"/>
    </location>
</feature>
<dbReference type="STRING" id="395961.Cyan7425_3845"/>
<dbReference type="HOGENOM" id="CLU_699646_0_0_3"/>
<dbReference type="KEGG" id="cyn:Cyan7425_3845"/>
<organism evidence="2">
    <name type="scientific">Cyanothece sp. (strain PCC 7425 / ATCC 29141)</name>
    <dbReference type="NCBI Taxonomy" id="395961"/>
    <lineage>
        <taxon>Bacteria</taxon>
        <taxon>Bacillati</taxon>
        <taxon>Cyanobacteriota</taxon>
        <taxon>Cyanophyceae</taxon>
        <taxon>Gomontiellales</taxon>
        <taxon>Cyanothecaceae</taxon>
        <taxon>Cyanothece</taxon>
    </lineage>
</organism>
<dbReference type="CDD" id="cd00761">
    <property type="entry name" value="Glyco_tranf_GTA_type"/>
    <property type="match status" value="1"/>
</dbReference>
<dbReference type="InterPro" id="IPR001173">
    <property type="entry name" value="Glyco_trans_2-like"/>
</dbReference>
<evidence type="ECO:0000313" key="2">
    <source>
        <dbReference type="EMBL" id="ACL46163.1"/>
    </source>
</evidence>
<dbReference type="AlphaFoldDB" id="B8HUG1"/>